<proteinExistence type="inferred from homology"/>
<dbReference type="GO" id="GO:0016887">
    <property type="term" value="F:ATP hydrolysis activity"/>
    <property type="evidence" value="ECO:0007669"/>
    <property type="project" value="InterPro"/>
</dbReference>
<dbReference type="EMBL" id="CDMZ01000111">
    <property type="protein sequence ID" value="CEM06942.1"/>
    <property type="molecule type" value="Genomic_DNA"/>
</dbReference>
<feature type="compositionally biased region" description="Low complexity" evidence="4">
    <location>
        <begin position="396"/>
        <end position="413"/>
    </location>
</feature>
<dbReference type="InterPro" id="IPR003959">
    <property type="entry name" value="ATPase_AAA_core"/>
</dbReference>
<name>A0A0G4F535_9ALVE</name>
<organism evidence="6">
    <name type="scientific">Chromera velia CCMP2878</name>
    <dbReference type="NCBI Taxonomy" id="1169474"/>
    <lineage>
        <taxon>Eukaryota</taxon>
        <taxon>Sar</taxon>
        <taxon>Alveolata</taxon>
        <taxon>Colpodellida</taxon>
        <taxon>Chromeraceae</taxon>
        <taxon>Chromera</taxon>
    </lineage>
</organism>
<dbReference type="SMART" id="SM00382">
    <property type="entry name" value="AAA"/>
    <property type="match status" value="1"/>
</dbReference>
<dbReference type="Gene3D" id="3.40.50.300">
    <property type="entry name" value="P-loop containing nucleotide triphosphate hydrolases"/>
    <property type="match status" value="1"/>
</dbReference>
<dbReference type="PROSITE" id="PS00674">
    <property type="entry name" value="AAA"/>
    <property type="match status" value="1"/>
</dbReference>
<dbReference type="Pfam" id="PF00004">
    <property type="entry name" value="AAA"/>
    <property type="match status" value="1"/>
</dbReference>
<evidence type="ECO:0000256" key="1">
    <source>
        <dbReference type="ARBA" id="ARBA00007448"/>
    </source>
</evidence>
<dbReference type="InterPro" id="IPR027417">
    <property type="entry name" value="P-loop_NTPase"/>
</dbReference>
<dbReference type="GO" id="GO:0005524">
    <property type="term" value="F:ATP binding"/>
    <property type="evidence" value="ECO:0007669"/>
    <property type="project" value="UniProtKB-KW"/>
</dbReference>
<feature type="coiled-coil region" evidence="3">
    <location>
        <begin position="488"/>
        <end position="526"/>
    </location>
</feature>
<feature type="region of interest" description="Disordered" evidence="4">
    <location>
        <begin position="395"/>
        <end position="416"/>
    </location>
</feature>
<keyword evidence="3" id="KW-0175">Coiled coil</keyword>
<evidence type="ECO:0000259" key="5">
    <source>
        <dbReference type="SMART" id="SM00382"/>
    </source>
</evidence>
<dbReference type="SUPFAM" id="SSF52540">
    <property type="entry name" value="P-loop containing nucleoside triphosphate hydrolases"/>
    <property type="match status" value="1"/>
</dbReference>
<dbReference type="InterPro" id="IPR003960">
    <property type="entry name" value="ATPase_AAA_CS"/>
</dbReference>
<keyword evidence="2" id="KW-0547">Nucleotide-binding</keyword>
<dbReference type="VEuPathDB" id="CryptoDB:Cvel_169"/>
<evidence type="ECO:0000313" key="6">
    <source>
        <dbReference type="EMBL" id="CEM06942.1"/>
    </source>
</evidence>
<reference evidence="6" key="1">
    <citation type="submission" date="2014-11" db="EMBL/GenBank/DDBJ databases">
        <authorList>
            <person name="Otto D Thomas"/>
            <person name="Naeem Raeece"/>
        </authorList>
    </citation>
    <scope>NUCLEOTIDE SEQUENCE</scope>
</reference>
<evidence type="ECO:0000256" key="3">
    <source>
        <dbReference type="SAM" id="Coils"/>
    </source>
</evidence>
<gene>
    <name evidence="6" type="ORF">Cvel_169</name>
</gene>
<evidence type="ECO:0000256" key="4">
    <source>
        <dbReference type="SAM" id="MobiDB-lite"/>
    </source>
</evidence>
<evidence type="ECO:0000256" key="2">
    <source>
        <dbReference type="RuleBase" id="RU003651"/>
    </source>
</evidence>
<dbReference type="AlphaFoldDB" id="A0A0G4F535"/>
<accession>A0A0G4F535</accession>
<sequence length="657" mass="73719">MLIRLIIQVVFRGNHSEAILTFLKKYFKPWGGSYVRTISYQTGGSRWYWGGNNDDETGADRNNILQKSIRLYIQETLKPSFFSAECSLVQMKAMANETNNWGGSIFSGSAKQLAAYVINRLPTEDAWVLIDKKRGIWFKQYMESKEEGGGNNVQTVKRKVYQLKASGGNAKANVDAFIGGAFSWYKEMKAAEIDTSRYLYQMLVQKKKTTKEDDNEEAGKIQARPYKRYVLSDAKTFGSLFFPEKTALLNLIDDFTQKKGKFAIEGIGKHSLCKHSREPPQSSHHRQLFVPLTMSLRVPLPSIVHRLSIPTGTGKTSLIKCLAHYTKRHVVTVPLEKIKTNQELMDIMFDLVFAVDTEEEPIKMNFKDIIFVMEDVDCASDVVYARAGAKERYGQAAASAAPRRPSRLGAAEAQADEAAEEKLEERVLSNRVMRNISLTEKESGQVSGGVQKSLSEDMNKAMAELGLNANVKVPSKEQEKDKEGFVEVELREEAAKQAQKEAEELKEQLLQQLQEKQGEAGGAEGKGKTPLLALLEEPQPDKWNLSGLLNVLDGVIDAPRRILVMTSNHPEKLDPALIRPGRINKRLHLGYLCGSSMASMLGHYLQVEVTKEIERKCAEITSRHNITPAQMEQSCAEVQGPDELFEMLEDTFAGLRR</sequence>
<feature type="domain" description="AAA+ ATPase" evidence="5">
    <location>
        <begin position="305"/>
        <end position="593"/>
    </location>
</feature>
<dbReference type="InterPro" id="IPR050747">
    <property type="entry name" value="Mitochondrial_chaperone_BCS1"/>
</dbReference>
<keyword evidence="2" id="KW-0067">ATP-binding</keyword>
<dbReference type="PANTHER" id="PTHR23070">
    <property type="entry name" value="BCS1 AAA-TYPE ATPASE"/>
    <property type="match status" value="1"/>
</dbReference>
<dbReference type="PhylomeDB" id="A0A0G4F535"/>
<dbReference type="InterPro" id="IPR003593">
    <property type="entry name" value="AAA+_ATPase"/>
</dbReference>
<protein>
    <recommendedName>
        <fullName evidence="5">AAA+ ATPase domain-containing protein</fullName>
    </recommendedName>
</protein>
<comment type="similarity">
    <text evidence="1">Belongs to the AAA ATPase family. BCS1 subfamily.</text>
</comment>